<proteinExistence type="predicted"/>
<dbReference type="STRING" id="284577.SAMN05216571_101227"/>
<accession>A0A1G7N540</accession>
<protein>
    <submittedName>
        <fullName evidence="1">Uncharacterized conserved protein YfdQ, DUF2303 family</fullName>
    </submittedName>
</protein>
<keyword evidence="2" id="KW-1185">Reference proteome</keyword>
<dbReference type="EMBL" id="FNCI01000001">
    <property type="protein sequence ID" value="SDF69007.1"/>
    <property type="molecule type" value="Genomic_DNA"/>
</dbReference>
<reference evidence="1 2" key="1">
    <citation type="submission" date="2016-10" db="EMBL/GenBank/DDBJ databases">
        <authorList>
            <person name="de Groot N.N."/>
        </authorList>
    </citation>
    <scope>NUCLEOTIDE SEQUENCE [LARGE SCALE GENOMIC DNA]</scope>
    <source>
        <strain evidence="1 2">BH539</strain>
    </source>
</reference>
<dbReference type="AlphaFoldDB" id="A0A1G7N540"/>
<gene>
    <name evidence="1" type="ORF">SAMN05216571_101227</name>
</gene>
<name>A0A1G7N540_9GAMM</name>
<dbReference type="RefSeq" id="WP_092522238.1">
    <property type="nucleotide sequence ID" value="NZ_FNCI01000001.1"/>
</dbReference>
<sequence length="267" mass="29334">MEAQALEKIIALTHAGAIGHPGTDVPTMLVPQGYSLESLEKYEATPSRFRGTYVTQSITDYAAYINTQAAAQVFVDTDDMDAMAYFDLGSADQPGHGEHRARLKLEKTAPYAACLQAHGTAFGQKDLAHFIEDWHHAITGEDSNGQEMTAKQLANAVRRIEVKATSERTHEEGDWNTKRSGLDALDASAGQATPAFIRFHCLPYEGLSVRSFELRVSILTDDTKPKIKLRIIGLEGIQEEMATEFKQVLEGQLLEHATLLLGNFSKG</sequence>
<evidence type="ECO:0000313" key="1">
    <source>
        <dbReference type="EMBL" id="SDF69007.1"/>
    </source>
</evidence>
<dbReference type="Proteomes" id="UP000198641">
    <property type="component" value="Unassembled WGS sequence"/>
</dbReference>
<dbReference type="Pfam" id="PF10065">
    <property type="entry name" value="DUF2303"/>
    <property type="match status" value="1"/>
</dbReference>
<organism evidence="1 2">
    <name type="scientific">Onishia taeanensis</name>
    <dbReference type="NCBI Taxonomy" id="284577"/>
    <lineage>
        <taxon>Bacteria</taxon>
        <taxon>Pseudomonadati</taxon>
        <taxon>Pseudomonadota</taxon>
        <taxon>Gammaproteobacteria</taxon>
        <taxon>Oceanospirillales</taxon>
        <taxon>Halomonadaceae</taxon>
        <taxon>Onishia</taxon>
    </lineage>
</organism>
<dbReference type="OrthoDB" id="5731347at2"/>
<dbReference type="InterPro" id="IPR019276">
    <property type="entry name" value="DUF2303"/>
</dbReference>
<evidence type="ECO:0000313" key="2">
    <source>
        <dbReference type="Proteomes" id="UP000198641"/>
    </source>
</evidence>